<organism evidence="2 3">
    <name type="scientific">Streptococcus canis</name>
    <dbReference type="NCBI Taxonomy" id="1329"/>
    <lineage>
        <taxon>Bacteria</taxon>
        <taxon>Bacillati</taxon>
        <taxon>Bacillota</taxon>
        <taxon>Bacilli</taxon>
        <taxon>Lactobacillales</taxon>
        <taxon>Streptococcaceae</taxon>
        <taxon>Streptococcus</taxon>
    </lineage>
</organism>
<sequence>MTLGLQILLATVAILTAVMIILNIRKSRLQIEDSFFWLVFAIVLLFMSIFPYLFIYISNLLGFTSPSNFVILFIIFLLIINQYHLTKKLSLVEIKLKKMIQYIALVEKEQEDKKNQKS</sequence>
<dbReference type="AlphaFoldDB" id="A0AAE4Q9N2"/>
<gene>
    <name evidence="2" type="ORF">KB584_07750</name>
</gene>
<evidence type="ECO:0000313" key="3">
    <source>
        <dbReference type="Proteomes" id="UP001186118"/>
    </source>
</evidence>
<evidence type="ECO:0000256" key="1">
    <source>
        <dbReference type="SAM" id="Phobius"/>
    </source>
</evidence>
<dbReference type="Pfam" id="PF10066">
    <property type="entry name" value="DUF2304"/>
    <property type="match status" value="1"/>
</dbReference>
<dbReference type="EMBL" id="JAGQEX010000014">
    <property type="protein sequence ID" value="MDV5977350.1"/>
    <property type="molecule type" value="Genomic_DNA"/>
</dbReference>
<keyword evidence="1" id="KW-1133">Transmembrane helix</keyword>
<comment type="caution">
    <text evidence="2">The sequence shown here is derived from an EMBL/GenBank/DDBJ whole genome shotgun (WGS) entry which is preliminary data.</text>
</comment>
<protein>
    <submittedName>
        <fullName evidence="2">DUF2304 domain-containing protein</fullName>
    </submittedName>
</protein>
<name>A0AAE4Q9N2_STRCB</name>
<reference evidence="2" key="1">
    <citation type="submission" date="2021-04" db="EMBL/GenBank/DDBJ databases">
        <title>Draft genomes of 20 S. canis strains.</title>
        <authorList>
            <person name="Pagnossin D."/>
            <person name="Weir W."/>
            <person name="Smith A."/>
            <person name="Ure R."/>
            <person name="Oravcova K."/>
        </authorList>
    </citation>
    <scope>NUCLEOTIDE SEQUENCE</scope>
    <source>
        <strain evidence="2">284</strain>
    </source>
</reference>
<dbReference type="InterPro" id="IPR019277">
    <property type="entry name" value="DUF2304"/>
</dbReference>
<keyword evidence="1" id="KW-0812">Transmembrane</keyword>
<proteinExistence type="predicted"/>
<evidence type="ECO:0000313" key="2">
    <source>
        <dbReference type="EMBL" id="MDV5977350.1"/>
    </source>
</evidence>
<feature type="transmembrane region" description="Helical" evidence="1">
    <location>
        <begin position="6"/>
        <end position="24"/>
    </location>
</feature>
<dbReference type="GeneID" id="49629624"/>
<feature type="transmembrane region" description="Helical" evidence="1">
    <location>
        <begin position="69"/>
        <end position="86"/>
    </location>
</feature>
<dbReference type="Proteomes" id="UP001186118">
    <property type="component" value="Unassembled WGS sequence"/>
</dbReference>
<feature type="transmembrane region" description="Helical" evidence="1">
    <location>
        <begin position="36"/>
        <end position="57"/>
    </location>
</feature>
<keyword evidence="1" id="KW-0472">Membrane</keyword>
<dbReference type="RefSeq" id="WP_003048010.1">
    <property type="nucleotide sequence ID" value="NZ_BEWZ01000010.1"/>
</dbReference>
<accession>A0AAE4Q9N2</accession>